<reference evidence="1" key="1">
    <citation type="submission" date="2014-09" db="EMBL/GenBank/DDBJ databases">
        <authorList>
            <person name="Magalhaes I.L.F."/>
            <person name="Oliveira U."/>
            <person name="Santos F.R."/>
            <person name="Vidigal T.H.D.A."/>
            <person name="Brescovit A.D."/>
            <person name="Santos A.J."/>
        </authorList>
    </citation>
    <scope>NUCLEOTIDE SEQUENCE</scope>
    <source>
        <tissue evidence="1">Shoot tissue taken approximately 20 cm above the soil surface</tissue>
    </source>
</reference>
<organism evidence="1">
    <name type="scientific">Arundo donax</name>
    <name type="common">Giant reed</name>
    <name type="synonym">Donax arundinaceus</name>
    <dbReference type="NCBI Taxonomy" id="35708"/>
    <lineage>
        <taxon>Eukaryota</taxon>
        <taxon>Viridiplantae</taxon>
        <taxon>Streptophyta</taxon>
        <taxon>Embryophyta</taxon>
        <taxon>Tracheophyta</taxon>
        <taxon>Spermatophyta</taxon>
        <taxon>Magnoliopsida</taxon>
        <taxon>Liliopsida</taxon>
        <taxon>Poales</taxon>
        <taxon>Poaceae</taxon>
        <taxon>PACMAD clade</taxon>
        <taxon>Arundinoideae</taxon>
        <taxon>Arundineae</taxon>
        <taxon>Arundo</taxon>
    </lineage>
</organism>
<dbReference type="EMBL" id="GBRH01220828">
    <property type="protein sequence ID" value="JAD77067.1"/>
    <property type="molecule type" value="Transcribed_RNA"/>
</dbReference>
<proteinExistence type="predicted"/>
<reference evidence="1" key="2">
    <citation type="journal article" date="2015" name="Data Brief">
        <title>Shoot transcriptome of the giant reed, Arundo donax.</title>
        <authorList>
            <person name="Barrero R.A."/>
            <person name="Guerrero F.D."/>
            <person name="Moolhuijzen P."/>
            <person name="Goolsby J.A."/>
            <person name="Tidwell J."/>
            <person name="Bellgard S.E."/>
            <person name="Bellgard M.I."/>
        </authorList>
    </citation>
    <scope>NUCLEOTIDE SEQUENCE</scope>
    <source>
        <tissue evidence="1">Shoot tissue taken approximately 20 cm above the soil surface</tissue>
    </source>
</reference>
<evidence type="ECO:0000313" key="1">
    <source>
        <dbReference type="EMBL" id="JAD77067.1"/>
    </source>
</evidence>
<name>A0A0A9CZZ8_ARUDO</name>
<accession>A0A0A9CZZ8</accession>
<protein>
    <submittedName>
        <fullName evidence="1">Uncharacterized protein</fullName>
    </submittedName>
</protein>
<sequence>MRHISDTVTCRLISVVYIHQMQLSDTVACRLISSIHLDVKIVT</sequence>
<dbReference type="AlphaFoldDB" id="A0A0A9CZZ8"/>